<dbReference type="AlphaFoldDB" id="A0A9J6H8W3"/>
<proteinExistence type="predicted"/>
<dbReference type="Gene3D" id="3.60.10.10">
    <property type="entry name" value="Endonuclease/exonuclease/phosphatase"/>
    <property type="match status" value="1"/>
</dbReference>
<evidence type="ECO:0000259" key="1">
    <source>
        <dbReference type="Pfam" id="PF14529"/>
    </source>
</evidence>
<dbReference type="VEuPathDB" id="VectorBase:HLOH_045629"/>
<evidence type="ECO:0000313" key="3">
    <source>
        <dbReference type="Proteomes" id="UP000821853"/>
    </source>
</evidence>
<dbReference type="InterPro" id="IPR036691">
    <property type="entry name" value="Endo/exonu/phosph_ase_sf"/>
</dbReference>
<protein>
    <recommendedName>
        <fullName evidence="1">Endonuclease/exonuclease/phosphatase domain-containing protein</fullName>
    </recommendedName>
</protein>
<reference evidence="2 3" key="1">
    <citation type="journal article" date="2020" name="Cell">
        <title>Large-Scale Comparative Analyses of Tick Genomes Elucidate Their Genetic Diversity and Vector Capacities.</title>
        <authorList>
            <consortium name="Tick Genome and Microbiome Consortium (TIGMIC)"/>
            <person name="Jia N."/>
            <person name="Wang J."/>
            <person name="Shi W."/>
            <person name="Du L."/>
            <person name="Sun Y."/>
            <person name="Zhan W."/>
            <person name="Jiang J.F."/>
            <person name="Wang Q."/>
            <person name="Zhang B."/>
            <person name="Ji P."/>
            <person name="Bell-Sakyi L."/>
            <person name="Cui X.M."/>
            <person name="Yuan T.T."/>
            <person name="Jiang B.G."/>
            <person name="Yang W.F."/>
            <person name="Lam T.T."/>
            <person name="Chang Q.C."/>
            <person name="Ding S.J."/>
            <person name="Wang X.J."/>
            <person name="Zhu J.G."/>
            <person name="Ruan X.D."/>
            <person name="Zhao L."/>
            <person name="Wei J.T."/>
            <person name="Ye R.Z."/>
            <person name="Que T.C."/>
            <person name="Du C.H."/>
            <person name="Zhou Y.H."/>
            <person name="Cheng J.X."/>
            <person name="Dai P.F."/>
            <person name="Guo W.B."/>
            <person name="Han X.H."/>
            <person name="Huang E.J."/>
            <person name="Li L.F."/>
            <person name="Wei W."/>
            <person name="Gao Y.C."/>
            <person name="Liu J.Z."/>
            <person name="Shao H.Z."/>
            <person name="Wang X."/>
            <person name="Wang C.C."/>
            <person name="Yang T.C."/>
            <person name="Huo Q.B."/>
            <person name="Li W."/>
            <person name="Chen H.Y."/>
            <person name="Chen S.E."/>
            <person name="Zhou L.G."/>
            <person name="Ni X.B."/>
            <person name="Tian J.H."/>
            <person name="Sheng Y."/>
            <person name="Liu T."/>
            <person name="Pan Y.S."/>
            <person name="Xia L.Y."/>
            <person name="Li J."/>
            <person name="Zhao F."/>
            <person name="Cao W.C."/>
        </authorList>
    </citation>
    <scope>NUCLEOTIDE SEQUENCE [LARGE SCALE GENOMIC DNA]</scope>
    <source>
        <strain evidence="2">HaeL-2018</strain>
    </source>
</reference>
<organism evidence="2 3">
    <name type="scientific">Haemaphysalis longicornis</name>
    <name type="common">Bush tick</name>
    <dbReference type="NCBI Taxonomy" id="44386"/>
    <lineage>
        <taxon>Eukaryota</taxon>
        <taxon>Metazoa</taxon>
        <taxon>Ecdysozoa</taxon>
        <taxon>Arthropoda</taxon>
        <taxon>Chelicerata</taxon>
        <taxon>Arachnida</taxon>
        <taxon>Acari</taxon>
        <taxon>Parasitiformes</taxon>
        <taxon>Ixodida</taxon>
        <taxon>Ixodoidea</taxon>
        <taxon>Ixodidae</taxon>
        <taxon>Haemaphysalinae</taxon>
        <taxon>Haemaphysalis</taxon>
    </lineage>
</organism>
<name>A0A9J6H8W3_HAELO</name>
<dbReference type="Proteomes" id="UP000821853">
    <property type="component" value="Unassembled WGS sequence"/>
</dbReference>
<dbReference type="InterPro" id="IPR005135">
    <property type="entry name" value="Endo/exonuclease/phosphatase"/>
</dbReference>
<dbReference type="OrthoDB" id="8067603at2759"/>
<comment type="caution">
    <text evidence="2">The sequence shown here is derived from an EMBL/GenBank/DDBJ whole genome shotgun (WGS) entry which is preliminary data.</text>
</comment>
<sequence>MLYPTDHIIIGGDFNAKHTTCNYTTNSPRGNDLQATMEAYGFCLQNNFATPTRIGLHSRIRSLYEKPTSDVAQWFPAGIPAQKLLTLHIVFPYATERAPRENTHRWDKKLANPLHVLFAFAPVRATAPSAGLVKIIQLPACIRYVLAVFLMAAASSSSWSVPVYDPVAEDVACVPSCVVHVHVMQSIKTSASSEAAAISGTLRQAFVVPFSLSYPNLAPIQRFPDNGRPIYNQGMDGVAIVITGFDSKTELVSTASKVTVSNS</sequence>
<accession>A0A9J6H8W3</accession>
<gene>
    <name evidence="2" type="ORF">HPB48_024007</name>
</gene>
<evidence type="ECO:0000313" key="2">
    <source>
        <dbReference type="EMBL" id="KAH9383181.1"/>
    </source>
</evidence>
<dbReference type="Pfam" id="PF14529">
    <property type="entry name" value="Exo_endo_phos_2"/>
    <property type="match status" value="1"/>
</dbReference>
<feature type="domain" description="Endonuclease/exonuclease/phosphatase" evidence="1">
    <location>
        <begin position="5"/>
        <end position="53"/>
    </location>
</feature>
<keyword evidence="3" id="KW-1185">Reference proteome</keyword>
<dbReference type="EMBL" id="JABSTR010000989">
    <property type="protein sequence ID" value="KAH9383181.1"/>
    <property type="molecule type" value="Genomic_DNA"/>
</dbReference>
<dbReference type="GO" id="GO:0003824">
    <property type="term" value="F:catalytic activity"/>
    <property type="evidence" value="ECO:0007669"/>
    <property type="project" value="InterPro"/>
</dbReference>
<dbReference type="SUPFAM" id="SSF56219">
    <property type="entry name" value="DNase I-like"/>
    <property type="match status" value="1"/>
</dbReference>